<feature type="transmembrane region" description="Helical" evidence="6">
    <location>
        <begin position="400"/>
        <end position="422"/>
    </location>
</feature>
<proteinExistence type="predicted"/>
<feature type="transmembrane region" description="Helical" evidence="6">
    <location>
        <begin position="85"/>
        <end position="103"/>
    </location>
</feature>
<evidence type="ECO:0000256" key="5">
    <source>
        <dbReference type="ARBA" id="ARBA00023136"/>
    </source>
</evidence>
<dbReference type="Proteomes" id="UP001499987">
    <property type="component" value="Unassembled WGS sequence"/>
</dbReference>
<dbReference type="PANTHER" id="PTHR30250:SF11">
    <property type="entry name" value="O-ANTIGEN TRANSPORTER-RELATED"/>
    <property type="match status" value="1"/>
</dbReference>
<feature type="transmembrane region" description="Helical" evidence="6">
    <location>
        <begin position="218"/>
        <end position="236"/>
    </location>
</feature>
<keyword evidence="4 6" id="KW-1133">Transmembrane helix</keyword>
<accession>A0ABP4E7N8</accession>
<dbReference type="PANTHER" id="PTHR30250">
    <property type="entry name" value="PST FAMILY PREDICTED COLANIC ACID TRANSPORTER"/>
    <property type="match status" value="1"/>
</dbReference>
<evidence type="ECO:0000256" key="1">
    <source>
        <dbReference type="ARBA" id="ARBA00004651"/>
    </source>
</evidence>
<keyword evidence="3 6" id="KW-0812">Transmembrane</keyword>
<dbReference type="InterPro" id="IPR050833">
    <property type="entry name" value="Poly_Biosynth_Transport"/>
</dbReference>
<feature type="transmembrane region" description="Helical" evidence="6">
    <location>
        <begin position="337"/>
        <end position="357"/>
    </location>
</feature>
<evidence type="ECO:0000256" key="6">
    <source>
        <dbReference type="SAM" id="Phobius"/>
    </source>
</evidence>
<feature type="transmembrane region" description="Helical" evidence="6">
    <location>
        <begin position="54"/>
        <end position="73"/>
    </location>
</feature>
<feature type="transmembrane region" description="Helical" evidence="6">
    <location>
        <begin position="428"/>
        <end position="446"/>
    </location>
</feature>
<feature type="transmembrane region" description="Helical" evidence="6">
    <location>
        <begin position="369"/>
        <end position="388"/>
    </location>
</feature>
<feature type="transmembrane region" description="Helical" evidence="6">
    <location>
        <begin position="194"/>
        <end position="212"/>
    </location>
</feature>
<reference evidence="8" key="1">
    <citation type="journal article" date="2019" name="Int. J. Syst. Evol. Microbiol.">
        <title>The Global Catalogue of Microorganisms (GCM) 10K type strain sequencing project: providing services to taxonomists for standard genome sequencing and annotation.</title>
        <authorList>
            <consortium name="The Broad Institute Genomics Platform"/>
            <consortium name="The Broad Institute Genome Sequencing Center for Infectious Disease"/>
            <person name="Wu L."/>
            <person name="Ma J."/>
        </authorList>
    </citation>
    <scope>NUCLEOTIDE SEQUENCE [LARGE SCALE GENOMIC DNA]</scope>
    <source>
        <strain evidence="8">JCM 13002</strain>
    </source>
</reference>
<dbReference type="RefSeq" id="WP_344625456.1">
    <property type="nucleotide sequence ID" value="NZ_BAAALD010000045.1"/>
</dbReference>
<name>A0ABP4E7N8_9ACTN</name>
<evidence type="ECO:0000256" key="4">
    <source>
        <dbReference type="ARBA" id="ARBA00022989"/>
    </source>
</evidence>
<comment type="subcellular location">
    <subcellularLocation>
        <location evidence="1">Cell membrane</location>
        <topology evidence="1">Multi-pass membrane protein</topology>
    </subcellularLocation>
</comment>
<evidence type="ECO:0000256" key="2">
    <source>
        <dbReference type="ARBA" id="ARBA00022475"/>
    </source>
</evidence>
<feature type="transmembrane region" description="Helical" evidence="6">
    <location>
        <begin position="123"/>
        <end position="148"/>
    </location>
</feature>
<protein>
    <recommendedName>
        <fullName evidence="9">Lipopolysaccharide biosynthesis protein</fullName>
    </recommendedName>
</protein>
<dbReference type="EMBL" id="BAAALD010000045">
    <property type="protein sequence ID" value="GAA1096996.1"/>
    <property type="molecule type" value="Genomic_DNA"/>
</dbReference>
<comment type="caution">
    <text evidence="7">The sequence shown here is derived from an EMBL/GenBank/DDBJ whole genome shotgun (WGS) entry which is preliminary data.</text>
</comment>
<keyword evidence="2" id="KW-1003">Cell membrane</keyword>
<evidence type="ECO:0000313" key="8">
    <source>
        <dbReference type="Proteomes" id="UP001499987"/>
    </source>
</evidence>
<keyword evidence="8" id="KW-1185">Reference proteome</keyword>
<feature type="transmembrane region" description="Helical" evidence="6">
    <location>
        <begin position="154"/>
        <end position="173"/>
    </location>
</feature>
<keyword evidence="5 6" id="KW-0472">Membrane</keyword>
<evidence type="ECO:0008006" key="9">
    <source>
        <dbReference type="Google" id="ProtNLM"/>
    </source>
</evidence>
<sequence length="458" mass="48623">MITDFVSRRTTAGRPCSCPLPLPCECSYAALLRARVRAVTRRTAGEPLLRNGHILAASAVLSAALGSLFWIFATRWYSAETVGTSYAALSVAALMSGVGRFNLGDVLVRFVPRAGRHTRRLVLRCYAISGGLSALAACGFLLLIPVVAPSLDFLRSPLLAVAFVVATAGYSIFDLQDGALTGLRRTGWVLGENMLFAAAKAAALAVCAALAVGTGILTSWAVALLLSIVVTNSVLFRRAIPAHQRADRTGAPMPRRLMRYATADYLGKLASITTYAVLPLIVLAQLGAAQNAYYSLAWIIADTFDIAVFSMGASLVVEGAHRPDRLPELARRMLRHAGLLVAAATAVVVAAAPWILGLFGPDYAAHGTPVLRLMAIASLPTVLITVAIDVARVRRNLRRLIGLQVAHCVLVIGLTAVLLPVYGLTGVGLAWLLACCAVAVPLLLTMPRWMKAPERRTA</sequence>
<organism evidence="7 8">
    <name type="scientific">Kitasatospora arboriphila</name>
    <dbReference type="NCBI Taxonomy" id="258052"/>
    <lineage>
        <taxon>Bacteria</taxon>
        <taxon>Bacillati</taxon>
        <taxon>Actinomycetota</taxon>
        <taxon>Actinomycetes</taxon>
        <taxon>Kitasatosporales</taxon>
        <taxon>Streptomycetaceae</taxon>
        <taxon>Kitasatospora</taxon>
    </lineage>
</organism>
<evidence type="ECO:0000313" key="7">
    <source>
        <dbReference type="EMBL" id="GAA1096996.1"/>
    </source>
</evidence>
<gene>
    <name evidence="7" type="ORF">GCM10009663_45030</name>
</gene>
<feature type="transmembrane region" description="Helical" evidence="6">
    <location>
        <begin position="292"/>
        <end position="317"/>
    </location>
</feature>
<feature type="transmembrane region" description="Helical" evidence="6">
    <location>
        <begin position="265"/>
        <end position="286"/>
    </location>
</feature>
<evidence type="ECO:0000256" key="3">
    <source>
        <dbReference type="ARBA" id="ARBA00022692"/>
    </source>
</evidence>